<name>A0ABD1ZD15_9MARC</name>
<evidence type="ECO:0000313" key="1">
    <source>
        <dbReference type="EMBL" id="KAL2645320.1"/>
    </source>
</evidence>
<accession>A0ABD1ZD15</accession>
<dbReference type="AlphaFoldDB" id="A0ABD1ZD15"/>
<comment type="caution">
    <text evidence="1">The sequence shown here is derived from an EMBL/GenBank/DDBJ whole genome shotgun (WGS) entry which is preliminary data.</text>
</comment>
<protein>
    <submittedName>
        <fullName evidence="1">Uncharacterized protein</fullName>
    </submittedName>
</protein>
<dbReference type="EMBL" id="JBHFFA010000002">
    <property type="protein sequence ID" value="KAL2645320.1"/>
    <property type="molecule type" value="Genomic_DNA"/>
</dbReference>
<dbReference type="Proteomes" id="UP001605036">
    <property type="component" value="Unassembled WGS sequence"/>
</dbReference>
<proteinExistence type="predicted"/>
<evidence type="ECO:0000313" key="2">
    <source>
        <dbReference type="Proteomes" id="UP001605036"/>
    </source>
</evidence>
<gene>
    <name evidence="1" type="ORF">R1flu_012907</name>
</gene>
<organism evidence="1 2">
    <name type="scientific">Riccia fluitans</name>
    <dbReference type="NCBI Taxonomy" id="41844"/>
    <lineage>
        <taxon>Eukaryota</taxon>
        <taxon>Viridiplantae</taxon>
        <taxon>Streptophyta</taxon>
        <taxon>Embryophyta</taxon>
        <taxon>Marchantiophyta</taxon>
        <taxon>Marchantiopsida</taxon>
        <taxon>Marchantiidae</taxon>
        <taxon>Marchantiales</taxon>
        <taxon>Ricciaceae</taxon>
        <taxon>Riccia</taxon>
    </lineage>
</organism>
<reference evidence="1 2" key="1">
    <citation type="submission" date="2024-09" db="EMBL/GenBank/DDBJ databases">
        <title>Chromosome-scale assembly of Riccia fluitans.</title>
        <authorList>
            <person name="Paukszto L."/>
            <person name="Sawicki J."/>
            <person name="Karawczyk K."/>
            <person name="Piernik-Szablinska J."/>
            <person name="Szczecinska M."/>
            <person name="Mazdziarz M."/>
        </authorList>
    </citation>
    <scope>NUCLEOTIDE SEQUENCE [LARGE SCALE GENOMIC DNA]</scope>
    <source>
        <strain evidence="1">Rf_01</strain>
        <tissue evidence="1">Aerial parts of the thallus</tissue>
    </source>
</reference>
<keyword evidence="2" id="KW-1185">Reference proteome</keyword>
<sequence length="95" mass="10381">MAASLLGRSKRGNYIVPSVTYYAAAQRPGSPEPAPTCCRGLPFLFERLRQIPHGLYSLKPWPAAIAASAKCFSRFKLKLASSTCLTLRRILLPGC</sequence>